<dbReference type="EMBL" id="KN847522">
    <property type="protein sequence ID" value="KIV93324.1"/>
    <property type="molecule type" value="Genomic_DNA"/>
</dbReference>
<dbReference type="GO" id="GO:0005763">
    <property type="term" value="C:mitochondrial small ribosomal subunit"/>
    <property type="evidence" value="ECO:0007669"/>
    <property type="project" value="TreeGrafter"/>
</dbReference>
<comment type="function">
    <text evidence="7">Component of the mitochondrial ribosome (mitoribosome), a dedicated translation machinery responsible for the synthesis of mitochondrial genome-encoded proteins, including at least some of the essential transmembrane subunits of the mitochondrial respiratory chain. The mitoribosomes are attached to the mitochondrial inner membrane and translation products are cotranslationally integrated into the membrane.</text>
</comment>
<evidence type="ECO:0000313" key="9">
    <source>
        <dbReference type="Proteomes" id="UP000054302"/>
    </source>
</evidence>
<dbReference type="Gene3D" id="3.30.70.60">
    <property type="match status" value="1"/>
</dbReference>
<organism evidence="8 9">
    <name type="scientific">Exophiala mesophila</name>
    <name type="common">Black yeast-like fungus</name>
    <dbReference type="NCBI Taxonomy" id="212818"/>
    <lineage>
        <taxon>Eukaryota</taxon>
        <taxon>Fungi</taxon>
        <taxon>Dikarya</taxon>
        <taxon>Ascomycota</taxon>
        <taxon>Pezizomycotina</taxon>
        <taxon>Eurotiomycetes</taxon>
        <taxon>Chaetothyriomycetidae</taxon>
        <taxon>Chaetothyriales</taxon>
        <taxon>Herpotrichiellaceae</taxon>
        <taxon>Exophiala</taxon>
    </lineage>
</organism>
<keyword evidence="3 8" id="KW-0689">Ribosomal protein</keyword>
<evidence type="ECO:0000256" key="3">
    <source>
        <dbReference type="ARBA" id="ARBA00022980"/>
    </source>
</evidence>
<comment type="subcellular location">
    <subcellularLocation>
        <location evidence="1">Mitochondrion</location>
    </subcellularLocation>
</comment>
<dbReference type="OrthoDB" id="10259681at2759"/>
<dbReference type="STRING" id="212818.A0A0D1ZHM3"/>
<dbReference type="GeneID" id="27322389"/>
<dbReference type="HOGENOM" id="CLU_126331_1_0_1"/>
<protein>
    <recommendedName>
        <fullName evidence="6">Small ribosomal subunit protein bS6m</fullName>
    </recommendedName>
</protein>
<dbReference type="RefSeq" id="XP_016224898.1">
    <property type="nucleotide sequence ID" value="XM_016369110.1"/>
</dbReference>
<dbReference type="PANTHER" id="PTHR21011">
    <property type="entry name" value="MITOCHONDRIAL 28S RIBOSOMAL PROTEIN S6"/>
    <property type="match status" value="1"/>
</dbReference>
<reference evidence="8 9" key="1">
    <citation type="submission" date="2015-01" db="EMBL/GenBank/DDBJ databases">
        <title>The Genome Sequence of Exophiala mesophila CBS40295.</title>
        <authorList>
            <consortium name="The Broad Institute Genomics Platform"/>
            <person name="Cuomo C."/>
            <person name="de Hoog S."/>
            <person name="Gorbushina A."/>
            <person name="Stielow B."/>
            <person name="Teixiera M."/>
            <person name="Abouelleil A."/>
            <person name="Chapman S.B."/>
            <person name="Priest M."/>
            <person name="Young S.K."/>
            <person name="Wortman J."/>
            <person name="Nusbaum C."/>
            <person name="Birren B."/>
        </authorList>
    </citation>
    <scope>NUCLEOTIDE SEQUENCE [LARGE SCALE GENOMIC DNA]</scope>
    <source>
        <strain evidence="8 9">CBS 40295</strain>
    </source>
</reference>
<dbReference type="GO" id="GO:0070181">
    <property type="term" value="F:small ribosomal subunit rRNA binding"/>
    <property type="evidence" value="ECO:0007669"/>
    <property type="project" value="TreeGrafter"/>
</dbReference>
<dbReference type="AlphaFoldDB" id="A0A0D1ZHM3"/>
<sequence>MLYELIAVVRPGNAKNAKEICRVAANNILQHKGVIRGITNWGEFQLPRPTVKHQTLHHKGHYFIMQFDSSIRAQEEVRRTMGLDPRMIRFSVVKIGDKLAGKDGYGAIENITGEIPWNRHGNKPPPDDGTADLLAQQLR</sequence>
<dbReference type="InterPro" id="IPR035980">
    <property type="entry name" value="Ribosomal_bS6_sf"/>
</dbReference>
<dbReference type="OMA" id="HQIGDYW"/>
<dbReference type="Proteomes" id="UP000054302">
    <property type="component" value="Unassembled WGS sequence"/>
</dbReference>
<dbReference type="GO" id="GO:0003735">
    <property type="term" value="F:structural constituent of ribosome"/>
    <property type="evidence" value="ECO:0007669"/>
    <property type="project" value="InterPro"/>
</dbReference>
<evidence type="ECO:0000256" key="7">
    <source>
        <dbReference type="ARBA" id="ARBA00037226"/>
    </source>
</evidence>
<dbReference type="InterPro" id="IPR000529">
    <property type="entry name" value="Ribosomal_bS6"/>
</dbReference>
<dbReference type="PANTHER" id="PTHR21011:SF1">
    <property type="entry name" value="SMALL RIBOSOMAL SUBUNIT PROTEIN BS6M"/>
    <property type="match status" value="1"/>
</dbReference>
<name>A0A0D1ZHM3_EXOME</name>
<dbReference type="VEuPathDB" id="FungiDB:PV10_04544"/>
<accession>A0A0D1ZHM3</accession>
<evidence type="ECO:0000256" key="4">
    <source>
        <dbReference type="ARBA" id="ARBA00023128"/>
    </source>
</evidence>
<evidence type="ECO:0000256" key="5">
    <source>
        <dbReference type="ARBA" id="ARBA00023274"/>
    </source>
</evidence>
<dbReference type="FunFam" id="3.30.70.60:FF:000007">
    <property type="entry name" value="37S ribosomal protein Mrp17"/>
    <property type="match status" value="1"/>
</dbReference>
<keyword evidence="9" id="KW-1185">Reference proteome</keyword>
<evidence type="ECO:0000256" key="6">
    <source>
        <dbReference type="ARBA" id="ARBA00035170"/>
    </source>
</evidence>
<evidence type="ECO:0000313" key="8">
    <source>
        <dbReference type="EMBL" id="KIV93324.1"/>
    </source>
</evidence>
<comment type="similarity">
    <text evidence="2">Belongs to the bacterial ribosomal protein bS6 family.</text>
</comment>
<dbReference type="Pfam" id="PF01250">
    <property type="entry name" value="Ribosomal_S6"/>
    <property type="match status" value="1"/>
</dbReference>
<dbReference type="CDD" id="cd15465">
    <property type="entry name" value="bS6_mito"/>
    <property type="match status" value="1"/>
</dbReference>
<dbReference type="GO" id="GO:0006412">
    <property type="term" value="P:translation"/>
    <property type="evidence" value="ECO:0007669"/>
    <property type="project" value="InterPro"/>
</dbReference>
<keyword evidence="5" id="KW-0687">Ribonucleoprotein</keyword>
<proteinExistence type="inferred from homology"/>
<dbReference type="InterPro" id="IPR014717">
    <property type="entry name" value="Transl_elong_EF1B/ribsomal_bS6"/>
</dbReference>
<keyword evidence="4" id="KW-0496">Mitochondrion</keyword>
<evidence type="ECO:0000256" key="1">
    <source>
        <dbReference type="ARBA" id="ARBA00004173"/>
    </source>
</evidence>
<dbReference type="NCBIfam" id="TIGR00166">
    <property type="entry name" value="S6"/>
    <property type="match status" value="1"/>
</dbReference>
<gene>
    <name evidence="8" type="ORF">PV10_04544</name>
</gene>
<evidence type="ECO:0000256" key="2">
    <source>
        <dbReference type="ARBA" id="ARBA00009512"/>
    </source>
</evidence>
<dbReference type="SUPFAM" id="SSF54995">
    <property type="entry name" value="Ribosomal protein S6"/>
    <property type="match status" value="1"/>
</dbReference>